<evidence type="ECO:0000313" key="2">
    <source>
        <dbReference type="Proteomes" id="UP001516400"/>
    </source>
</evidence>
<sequence>MMEKTIFCHSNKQGGSGAFAANCIIPKEPLEICRFKVSTLFAMVSFNPQIKSDLKTLTKSMFDGLNLSRTRSRGNVGFQLNSPTAFK</sequence>
<evidence type="ECO:0000313" key="1">
    <source>
        <dbReference type="EMBL" id="KAL3274872.1"/>
    </source>
</evidence>
<name>A0ABD2N8S1_9CUCU</name>
<reference evidence="1 2" key="1">
    <citation type="journal article" date="2021" name="BMC Biol.">
        <title>Horizontally acquired antibacterial genes associated with adaptive radiation of ladybird beetles.</title>
        <authorList>
            <person name="Li H.S."/>
            <person name="Tang X.F."/>
            <person name="Huang Y.H."/>
            <person name="Xu Z.Y."/>
            <person name="Chen M.L."/>
            <person name="Du X.Y."/>
            <person name="Qiu B.Y."/>
            <person name="Chen P.T."/>
            <person name="Zhang W."/>
            <person name="Slipinski A."/>
            <person name="Escalona H.E."/>
            <person name="Waterhouse R.M."/>
            <person name="Zwick A."/>
            <person name="Pang H."/>
        </authorList>
    </citation>
    <scope>NUCLEOTIDE SEQUENCE [LARGE SCALE GENOMIC DNA]</scope>
    <source>
        <strain evidence="1">SYSU2018</strain>
    </source>
</reference>
<dbReference type="EMBL" id="JABFTP020000083">
    <property type="protein sequence ID" value="KAL3274872.1"/>
    <property type="molecule type" value="Genomic_DNA"/>
</dbReference>
<proteinExistence type="predicted"/>
<protein>
    <submittedName>
        <fullName evidence="1">Uncharacterized protein</fullName>
    </submittedName>
</protein>
<gene>
    <name evidence="1" type="ORF">HHI36_019654</name>
</gene>
<keyword evidence="2" id="KW-1185">Reference proteome</keyword>
<dbReference type="AlphaFoldDB" id="A0ABD2N8S1"/>
<dbReference type="Proteomes" id="UP001516400">
    <property type="component" value="Unassembled WGS sequence"/>
</dbReference>
<organism evidence="1 2">
    <name type="scientific">Cryptolaemus montrouzieri</name>
    <dbReference type="NCBI Taxonomy" id="559131"/>
    <lineage>
        <taxon>Eukaryota</taxon>
        <taxon>Metazoa</taxon>
        <taxon>Ecdysozoa</taxon>
        <taxon>Arthropoda</taxon>
        <taxon>Hexapoda</taxon>
        <taxon>Insecta</taxon>
        <taxon>Pterygota</taxon>
        <taxon>Neoptera</taxon>
        <taxon>Endopterygota</taxon>
        <taxon>Coleoptera</taxon>
        <taxon>Polyphaga</taxon>
        <taxon>Cucujiformia</taxon>
        <taxon>Coccinelloidea</taxon>
        <taxon>Coccinellidae</taxon>
        <taxon>Scymninae</taxon>
        <taxon>Scymnini</taxon>
        <taxon>Cryptolaemus</taxon>
    </lineage>
</organism>
<accession>A0ABD2N8S1</accession>
<comment type="caution">
    <text evidence="1">The sequence shown here is derived from an EMBL/GenBank/DDBJ whole genome shotgun (WGS) entry which is preliminary data.</text>
</comment>